<keyword evidence="2" id="KW-0805">Transcription regulation</keyword>
<dbReference type="PROSITE" id="PS50110">
    <property type="entry name" value="RESPONSE_REGULATORY"/>
    <property type="match status" value="1"/>
</dbReference>
<dbReference type="SUPFAM" id="SSF46894">
    <property type="entry name" value="C-terminal effector domain of the bipartite response regulators"/>
    <property type="match status" value="1"/>
</dbReference>
<evidence type="ECO:0000259" key="7">
    <source>
        <dbReference type="PROSITE" id="PS50110"/>
    </source>
</evidence>
<dbReference type="CDD" id="cd17535">
    <property type="entry name" value="REC_NarL-like"/>
    <property type="match status" value="1"/>
</dbReference>
<evidence type="ECO:0000313" key="9">
    <source>
        <dbReference type="Proteomes" id="UP000007013"/>
    </source>
</evidence>
<feature type="domain" description="HTH luxR-type" evidence="6">
    <location>
        <begin position="148"/>
        <end position="213"/>
    </location>
</feature>
<dbReference type="AlphaFoldDB" id="B1ZVM0"/>
<dbReference type="Gene3D" id="3.40.50.2300">
    <property type="match status" value="1"/>
</dbReference>
<dbReference type="InterPro" id="IPR058245">
    <property type="entry name" value="NreC/VraR/RcsB-like_REC"/>
</dbReference>
<accession>B1ZVM0</accession>
<dbReference type="SUPFAM" id="SSF52172">
    <property type="entry name" value="CheY-like"/>
    <property type="match status" value="1"/>
</dbReference>
<dbReference type="EMBL" id="CP001032">
    <property type="protein sequence ID" value="ACB74117.1"/>
    <property type="molecule type" value="Genomic_DNA"/>
</dbReference>
<evidence type="ECO:0000256" key="1">
    <source>
        <dbReference type="ARBA" id="ARBA00022553"/>
    </source>
</evidence>
<dbReference type="InterPro" id="IPR000792">
    <property type="entry name" value="Tscrpt_reg_LuxR_C"/>
</dbReference>
<dbReference type="Proteomes" id="UP000007013">
    <property type="component" value="Chromosome"/>
</dbReference>
<dbReference type="HOGENOM" id="CLU_000445_90_1_0"/>
<evidence type="ECO:0000259" key="6">
    <source>
        <dbReference type="PROSITE" id="PS50043"/>
    </source>
</evidence>
<dbReference type="PANTHER" id="PTHR43214:SF41">
    <property type="entry name" value="NITRATE_NITRITE RESPONSE REGULATOR PROTEIN NARP"/>
    <property type="match status" value="1"/>
</dbReference>
<dbReference type="CDD" id="cd06170">
    <property type="entry name" value="LuxR_C_like"/>
    <property type="match status" value="1"/>
</dbReference>
<evidence type="ECO:0000256" key="4">
    <source>
        <dbReference type="ARBA" id="ARBA00023163"/>
    </source>
</evidence>
<keyword evidence="4" id="KW-0804">Transcription</keyword>
<sequence length="219" mass="23925">MPAPLKIVLADDHALVRAGIRTLLEKLPGVTIVGEAGDGRETVTLVHTFAPDIAIMDITMPGLNGFDATARIAREHPRTKVLILSMHTAEDYVLQALRAGATGYLLKDAATAELQLALNAVRKGETYLSPSISKSVLARFRQQEQDPRAEPTKALTPRMREIVQLIAEGRSTKEIAFLLNLSVKTIETHRMHLMARLGLHDVAGVVRYALRTGLISADH</sequence>
<dbReference type="InterPro" id="IPR011006">
    <property type="entry name" value="CheY-like_superfamily"/>
</dbReference>
<keyword evidence="1 5" id="KW-0597">Phosphoprotein</keyword>
<dbReference type="PRINTS" id="PR00038">
    <property type="entry name" value="HTHLUXR"/>
</dbReference>
<reference evidence="8 9" key="1">
    <citation type="journal article" date="2011" name="J. Bacteriol.">
        <title>Genome sequence of the verrucomicrobium Opitutus terrae PB90-1, an abundant inhabitant of rice paddy soil ecosystems.</title>
        <authorList>
            <person name="van Passel M.W."/>
            <person name="Kant R."/>
            <person name="Palva A."/>
            <person name="Copeland A."/>
            <person name="Lucas S."/>
            <person name="Lapidus A."/>
            <person name="Glavina del Rio T."/>
            <person name="Pitluck S."/>
            <person name="Goltsman E."/>
            <person name="Clum A."/>
            <person name="Sun H."/>
            <person name="Schmutz J."/>
            <person name="Larimer F.W."/>
            <person name="Land M.L."/>
            <person name="Hauser L."/>
            <person name="Kyrpides N."/>
            <person name="Mikhailova N."/>
            <person name="Richardson P.P."/>
            <person name="Janssen P.H."/>
            <person name="de Vos W.M."/>
            <person name="Smidt H."/>
        </authorList>
    </citation>
    <scope>NUCLEOTIDE SEQUENCE [LARGE SCALE GENOMIC DNA]</scope>
    <source>
        <strain evidence="9">DSM 11246 / JCM 15787 / PB90-1</strain>
    </source>
</reference>
<dbReference type="InterPro" id="IPR039420">
    <property type="entry name" value="WalR-like"/>
</dbReference>
<dbReference type="GO" id="GO:0000160">
    <property type="term" value="P:phosphorelay signal transduction system"/>
    <property type="evidence" value="ECO:0007669"/>
    <property type="project" value="InterPro"/>
</dbReference>
<evidence type="ECO:0000256" key="3">
    <source>
        <dbReference type="ARBA" id="ARBA00023125"/>
    </source>
</evidence>
<organism evidence="8 9">
    <name type="scientific">Opitutus terrae (strain DSM 11246 / JCM 15787 / PB90-1)</name>
    <dbReference type="NCBI Taxonomy" id="452637"/>
    <lineage>
        <taxon>Bacteria</taxon>
        <taxon>Pseudomonadati</taxon>
        <taxon>Verrucomicrobiota</taxon>
        <taxon>Opitutia</taxon>
        <taxon>Opitutales</taxon>
        <taxon>Opitutaceae</taxon>
        <taxon>Opitutus</taxon>
    </lineage>
</organism>
<gene>
    <name evidence="8" type="ordered locus">Oter_0829</name>
</gene>
<evidence type="ECO:0000256" key="2">
    <source>
        <dbReference type="ARBA" id="ARBA00023015"/>
    </source>
</evidence>
<dbReference type="InterPro" id="IPR001789">
    <property type="entry name" value="Sig_transdc_resp-reg_receiver"/>
</dbReference>
<dbReference type="PANTHER" id="PTHR43214">
    <property type="entry name" value="TWO-COMPONENT RESPONSE REGULATOR"/>
    <property type="match status" value="1"/>
</dbReference>
<dbReference type="PROSITE" id="PS00622">
    <property type="entry name" value="HTH_LUXR_1"/>
    <property type="match status" value="1"/>
</dbReference>
<dbReference type="GO" id="GO:0003677">
    <property type="term" value="F:DNA binding"/>
    <property type="evidence" value="ECO:0007669"/>
    <property type="project" value="UniProtKB-KW"/>
</dbReference>
<dbReference type="SMART" id="SM00421">
    <property type="entry name" value="HTH_LUXR"/>
    <property type="match status" value="1"/>
</dbReference>
<evidence type="ECO:0000256" key="5">
    <source>
        <dbReference type="PROSITE-ProRule" id="PRU00169"/>
    </source>
</evidence>
<evidence type="ECO:0000313" key="8">
    <source>
        <dbReference type="EMBL" id="ACB74117.1"/>
    </source>
</evidence>
<dbReference type="Pfam" id="PF00196">
    <property type="entry name" value="GerE"/>
    <property type="match status" value="1"/>
</dbReference>
<feature type="modified residue" description="4-aspartylphosphate" evidence="5">
    <location>
        <position position="57"/>
    </location>
</feature>
<keyword evidence="3" id="KW-0238">DNA-binding</keyword>
<dbReference type="RefSeq" id="WP_012373655.1">
    <property type="nucleotide sequence ID" value="NC_010571.1"/>
</dbReference>
<feature type="domain" description="Response regulatory" evidence="7">
    <location>
        <begin position="6"/>
        <end position="122"/>
    </location>
</feature>
<dbReference type="Pfam" id="PF00072">
    <property type="entry name" value="Response_reg"/>
    <property type="match status" value="1"/>
</dbReference>
<protein>
    <submittedName>
        <fullName evidence="8">Two component transcriptional regulator, LuxR family</fullName>
    </submittedName>
</protein>
<keyword evidence="9" id="KW-1185">Reference proteome</keyword>
<dbReference type="STRING" id="452637.Oter_0829"/>
<dbReference type="SMART" id="SM00448">
    <property type="entry name" value="REC"/>
    <property type="match status" value="1"/>
</dbReference>
<name>B1ZVM0_OPITP</name>
<proteinExistence type="predicted"/>
<dbReference type="InterPro" id="IPR016032">
    <property type="entry name" value="Sig_transdc_resp-reg_C-effctor"/>
</dbReference>
<dbReference type="GO" id="GO:0006355">
    <property type="term" value="P:regulation of DNA-templated transcription"/>
    <property type="evidence" value="ECO:0007669"/>
    <property type="project" value="InterPro"/>
</dbReference>
<dbReference type="eggNOG" id="COG2197">
    <property type="taxonomic scope" value="Bacteria"/>
</dbReference>
<dbReference type="PROSITE" id="PS50043">
    <property type="entry name" value="HTH_LUXR_2"/>
    <property type="match status" value="1"/>
</dbReference>
<dbReference type="KEGG" id="ote:Oter_0829"/>